<dbReference type="Proteomes" id="UP001596620">
    <property type="component" value="Unassembled WGS sequence"/>
</dbReference>
<comment type="subunit">
    <text evidence="2">Heterodimer of SbcC and SbcD.</text>
</comment>
<dbReference type="EMBL" id="JBHTGR010000005">
    <property type="protein sequence ID" value="MFC7746205.1"/>
    <property type="molecule type" value="Genomic_DNA"/>
</dbReference>
<protein>
    <recommendedName>
        <fullName evidence="3">Nuclease SbcCD subunit C</fullName>
    </recommendedName>
</protein>
<evidence type="ECO:0000256" key="3">
    <source>
        <dbReference type="ARBA" id="ARBA00013368"/>
    </source>
</evidence>
<keyword evidence="4" id="KW-0175">Coiled coil</keyword>
<dbReference type="Pfam" id="PF13476">
    <property type="entry name" value="AAA_23"/>
    <property type="match status" value="1"/>
</dbReference>
<comment type="similarity">
    <text evidence="1">Belongs to the SMC family. SbcC subfamily.</text>
</comment>
<dbReference type="Gene3D" id="3.40.50.300">
    <property type="entry name" value="P-loop containing nucleotide triphosphate hydrolases"/>
    <property type="match status" value="2"/>
</dbReference>
<dbReference type="SUPFAM" id="SSF52540">
    <property type="entry name" value="P-loop containing nucleoside triphosphate hydrolases"/>
    <property type="match status" value="1"/>
</dbReference>
<dbReference type="PANTHER" id="PTHR32114:SF2">
    <property type="entry name" value="ABC TRANSPORTER ABCH.3"/>
    <property type="match status" value="1"/>
</dbReference>
<feature type="coiled-coil region" evidence="4">
    <location>
        <begin position="604"/>
        <end position="736"/>
    </location>
</feature>
<keyword evidence="7" id="KW-1185">Reference proteome</keyword>
<comment type="caution">
    <text evidence="6">The sequence shown here is derived from an EMBL/GenBank/DDBJ whole genome shotgun (WGS) entry which is preliminary data.</text>
</comment>
<evidence type="ECO:0000313" key="6">
    <source>
        <dbReference type="EMBL" id="MFC7746205.1"/>
    </source>
</evidence>
<organism evidence="6 7">
    <name type="scientific">Lentibacillus kimchii</name>
    <dbReference type="NCBI Taxonomy" id="1542911"/>
    <lineage>
        <taxon>Bacteria</taxon>
        <taxon>Bacillati</taxon>
        <taxon>Bacillota</taxon>
        <taxon>Bacilli</taxon>
        <taxon>Bacillales</taxon>
        <taxon>Bacillaceae</taxon>
        <taxon>Lentibacillus</taxon>
    </lineage>
</organism>
<dbReference type="InterPro" id="IPR027417">
    <property type="entry name" value="P-loop_NTPase"/>
</dbReference>
<evidence type="ECO:0000256" key="1">
    <source>
        <dbReference type="ARBA" id="ARBA00006930"/>
    </source>
</evidence>
<reference evidence="7" key="1">
    <citation type="journal article" date="2019" name="Int. J. Syst. Evol. Microbiol.">
        <title>The Global Catalogue of Microorganisms (GCM) 10K type strain sequencing project: providing services to taxonomists for standard genome sequencing and annotation.</title>
        <authorList>
            <consortium name="The Broad Institute Genomics Platform"/>
            <consortium name="The Broad Institute Genome Sequencing Center for Infectious Disease"/>
            <person name="Wu L."/>
            <person name="Ma J."/>
        </authorList>
    </citation>
    <scope>NUCLEOTIDE SEQUENCE [LARGE SCALE GENOMIC DNA]</scope>
    <source>
        <strain evidence="7">JCM 30234</strain>
    </source>
</reference>
<dbReference type="InterPro" id="IPR038729">
    <property type="entry name" value="Rad50/SbcC_AAA"/>
</dbReference>
<dbReference type="RefSeq" id="WP_382357688.1">
    <property type="nucleotide sequence ID" value="NZ_JBHTGR010000005.1"/>
</dbReference>
<feature type="coiled-coil region" evidence="4">
    <location>
        <begin position="274"/>
        <end position="423"/>
    </location>
</feature>
<name>A0ABW2USH2_9BACI</name>
<feature type="coiled-coil region" evidence="4">
    <location>
        <begin position="762"/>
        <end position="818"/>
    </location>
</feature>
<feature type="domain" description="Rad50/SbcC-type AAA" evidence="5">
    <location>
        <begin position="6"/>
        <end position="209"/>
    </location>
</feature>
<dbReference type="Pfam" id="PF13558">
    <property type="entry name" value="SbcC_Walker_B"/>
    <property type="match status" value="1"/>
</dbReference>
<gene>
    <name evidence="6" type="ORF">ACFQU8_02985</name>
</gene>
<sequence>MKPLTLTMTAFGPYKSTETVDFTQLNQHRLFIISGNTGAGKTTIFDGICFALYGSASGSDREDYRMLRSDFADDDTHTSVELTFSLNGHYYRILRQLGHVKQGNKTRTGERYEFYEQVDGAEFPCVDRQMVSEINQKVETLIGLSQDQFKQIVMLPQGEFRKLLTSETENKEAILRRIFKTESYQQLNDRLKQKKDTIQQTFLQEKQMRDHYIQTISASLPQRDNSLLFQVLAETYYNVNQIVEGLDEEIQFYQYQMAADQKRYEQAYTAHHKKQSEYHTAKALNDRFQELEQKKAELAELQEQTSAMKVQEQKLEAAEKASHLEPYEKQTADWRKDEQDKMQALEQAQTRSQQAETQLEQARTVYNREADNETKREEVRKKLDRLQEFLPVVQEIDERKQQVERLKKQAQQASADLDQMTKQVEAKNLSIENVTKTIQEMDQAVSQLPEKQQALNDKRDQIKLVMQFLDLEQTQAQLDRDVKTCEAAYRHKKEQYNRLEQDWMHNQASVLAAQLHDGEACPVCGSLEHPNKADGKGGAVTQEKLTALKQELDNQDRAYRDAVTTQKSNRMQLEDKQETLQQYHIQPENASSVKDTLETQGKQLKQDVDERLKQQEKLQQAKQTYTNEIEAKKQLETKKEELDKYRQEQETAYEKKKTAYEEQISRIPEEVRVLSELQRQINELTAQQTRLEKAWEDAQTQLQQAKDDATKAAANLTHTQSQLTETQRRREQAETAFHTAVADAGFASEDTYQKAKLSEADRSELKTSIQQFNEKLSALKQVVSDLQESLKGKQKADLAVIQTALEQWKEAYESALKQLNMSKGYHEEAVDLRTHIAETHEQVAAREKELATVTDLYDILRGQNEEKISFERYLQIEYLERIIKAANGRLKGLTNGQFQLMRSDRQETHGRQSGLALDIYDAYTGQTRDVKTLSGGEKFNASLCLALGMSDVIQSFQGSVSIETMFIDEGFGSLDDESLNKAIETLIDLQRSGRIIGVISHVEDLKTMFPARLDVLKTKEGYSRTAITVT</sequence>
<evidence type="ECO:0000256" key="2">
    <source>
        <dbReference type="ARBA" id="ARBA00011322"/>
    </source>
</evidence>
<evidence type="ECO:0000256" key="4">
    <source>
        <dbReference type="SAM" id="Coils"/>
    </source>
</evidence>
<proteinExistence type="inferred from homology"/>
<evidence type="ECO:0000313" key="7">
    <source>
        <dbReference type="Proteomes" id="UP001596620"/>
    </source>
</evidence>
<evidence type="ECO:0000259" key="5">
    <source>
        <dbReference type="Pfam" id="PF13476"/>
    </source>
</evidence>
<accession>A0ABW2USH2</accession>
<dbReference type="PANTHER" id="PTHR32114">
    <property type="entry name" value="ABC TRANSPORTER ABCH.3"/>
    <property type="match status" value="1"/>
</dbReference>